<organism evidence="6 7">
    <name type="scientific">Neobacillus kokaensis</name>
    <dbReference type="NCBI Taxonomy" id="2759023"/>
    <lineage>
        <taxon>Bacteria</taxon>
        <taxon>Bacillati</taxon>
        <taxon>Bacillota</taxon>
        <taxon>Bacilli</taxon>
        <taxon>Bacillales</taxon>
        <taxon>Bacillaceae</taxon>
        <taxon>Neobacillus</taxon>
    </lineage>
</organism>
<name>A0ABQ3NC25_9BACI</name>
<keyword evidence="1" id="KW-0813">Transport</keyword>
<dbReference type="PANTHER" id="PTHR42788">
    <property type="entry name" value="TAURINE IMPORT ATP-BINDING PROTEIN-RELATED"/>
    <property type="match status" value="1"/>
</dbReference>
<dbReference type="Proteomes" id="UP000637074">
    <property type="component" value="Unassembled WGS sequence"/>
</dbReference>
<evidence type="ECO:0000256" key="3">
    <source>
        <dbReference type="ARBA" id="ARBA00022840"/>
    </source>
</evidence>
<dbReference type="InterPro" id="IPR003439">
    <property type="entry name" value="ABC_transporter-like_ATP-bd"/>
</dbReference>
<dbReference type="RefSeq" id="WP_223282883.1">
    <property type="nucleotide sequence ID" value="NZ_BNDS01000043.1"/>
</dbReference>
<keyword evidence="4" id="KW-1278">Translocase</keyword>
<dbReference type="Pfam" id="PF00005">
    <property type="entry name" value="ABC_tran"/>
    <property type="match status" value="1"/>
</dbReference>
<protein>
    <submittedName>
        <fullName evidence="6">Nitrate ABC transporter ATP-binding protein</fullName>
    </submittedName>
</protein>
<keyword evidence="3 6" id="KW-0067">ATP-binding</keyword>
<reference evidence="6 7" key="1">
    <citation type="journal article" date="2022" name="Int. J. Syst. Evol. Microbiol.">
        <title>Neobacillus kokaensis sp. nov., isolated from soil.</title>
        <authorList>
            <person name="Yuki K."/>
            <person name="Matsubara H."/>
            <person name="Yamaguchi S."/>
        </authorList>
    </citation>
    <scope>NUCLEOTIDE SEQUENCE [LARGE SCALE GENOMIC DNA]</scope>
    <source>
        <strain evidence="6 7">LOB 377</strain>
    </source>
</reference>
<accession>A0ABQ3NC25</accession>
<evidence type="ECO:0000313" key="6">
    <source>
        <dbReference type="EMBL" id="GHI01471.1"/>
    </source>
</evidence>
<dbReference type="SUPFAM" id="SSF52540">
    <property type="entry name" value="P-loop containing nucleoside triphosphate hydrolases"/>
    <property type="match status" value="1"/>
</dbReference>
<dbReference type="PROSITE" id="PS50893">
    <property type="entry name" value="ABC_TRANSPORTER_2"/>
    <property type="match status" value="1"/>
</dbReference>
<evidence type="ECO:0000313" key="7">
    <source>
        <dbReference type="Proteomes" id="UP000637074"/>
    </source>
</evidence>
<keyword evidence="7" id="KW-1185">Reference proteome</keyword>
<dbReference type="GO" id="GO:0005524">
    <property type="term" value="F:ATP binding"/>
    <property type="evidence" value="ECO:0007669"/>
    <property type="project" value="UniProtKB-KW"/>
</dbReference>
<dbReference type="SMART" id="SM00382">
    <property type="entry name" value="AAA"/>
    <property type="match status" value="1"/>
</dbReference>
<comment type="caution">
    <text evidence="6">The sequence shown here is derived from an EMBL/GenBank/DDBJ whole genome shotgun (WGS) entry which is preliminary data.</text>
</comment>
<dbReference type="InterPro" id="IPR017871">
    <property type="entry name" value="ABC_transporter-like_CS"/>
</dbReference>
<dbReference type="CDD" id="cd03293">
    <property type="entry name" value="ABC_NrtD_SsuB_transporters"/>
    <property type="match status" value="1"/>
</dbReference>
<evidence type="ECO:0000256" key="2">
    <source>
        <dbReference type="ARBA" id="ARBA00022741"/>
    </source>
</evidence>
<gene>
    <name evidence="6" type="ORF">AM1BK_50130</name>
</gene>
<dbReference type="InterPro" id="IPR003593">
    <property type="entry name" value="AAA+_ATPase"/>
</dbReference>
<evidence type="ECO:0000256" key="4">
    <source>
        <dbReference type="ARBA" id="ARBA00022967"/>
    </source>
</evidence>
<dbReference type="PANTHER" id="PTHR42788:SF13">
    <property type="entry name" value="ALIPHATIC SULFONATES IMPORT ATP-BINDING PROTEIN SSUB"/>
    <property type="match status" value="1"/>
</dbReference>
<dbReference type="Gene3D" id="3.40.50.300">
    <property type="entry name" value="P-loop containing nucleotide triphosphate hydrolases"/>
    <property type="match status" value="1"/>
</dbReference>
<evidence type="ECO:0000256" key="1">
    <source>
        <dbReference type="ARBA" id="ARBA00022448"/>
    </source>
</evidence>
<feature type="domain" description="ABC transporter" evidence="5">
    <location>
        <begin position="20"/>
        <end position="252"/>
    </location>
</feature>
<evidence type="ECO:0000259" key="5">
    <source>
        <dbReference type="PROSITE" id="PS50893"/>
    </source>
</evidence>
<dbReference type="InterPro" id="IPR050166">
    <property type="entry name" value="ABC_transporter_ATP-bind"/>
</dbReference>
<dbReference type="EMBL" id="BNDS01000043">
    <property type="protein sequence ID" value="GHI01471.1"/>
    <property type="molecule type" value="Genomic_DNA"/>
</dbReference>
<dbReference type="PROSITE" id="PS00211">
    <property type="entry name" value="ABC_TRANSPORTER_1"/>
    <property type="match status" value="1"/>
</dbReference>
<keyword evidence="2" id="KW-0547">Nucleotide-binding</keyword>
<dbReference type="InterPro" id="IPR027417">
    <property type="entry name" value="P-loop_NTPase"/>
</dbReference>
<sequence length="271" mass="30644">MSPINTSHAFSETAPESTVISINNVGLTYQTDKQVVTALQNINLQIKEGSFVCVLGPSGCGKTTLLRILAGFHQATSGEVLLDNKPISPKPDRHRGVVFQQQMLYPWLNIEENVGFGLKMRKVPPKERQEIVDHYLEMVGLSQFKKAKSYELSGGMKQRASIARVLANDPRIVLMDEPFGALDAMTKEQMQDNIRKIWKETHKTIFFITHDVEEALLLGSHIIVLSSRPGRIVKELYSDLPYRIEEGKSRMHRTEPDFVKKREEIISLISS</sequence>
<proteinExistence type="predicted"/>